<evidence type="ECO:0000313" key="2">
    <source>
        <dbReference type="Proteomes" id="UP000325081"/>
    </source>
</evidence>
<keyword evidence="1" id="KW-0808">Transferase</keyword>
<accession>A0A5A7PSB5</accession>
<dbReference type="GO" id="GO:0016740">
    <property type="term" value="F:transferase activity"/>
    <property type="evidence" value="ECO:0007669"/>
    <property type="project" value="UniProtKB-KW"/>
</dbReference>
<dbReference type="Proteomes" id="UP000325081">
    <property type="component" value="Unassembled WGS sequence"/>
</dbReference>
<sequence>MGKCNGESNGLPSANSFLHMGISTKTTPGQDEEIDELPFGMQSYISSVTFHSRQPRQAFVCHMDPSVFTSPASNRLSLSLEPARVMSIKFFHFAVFELHAIGYSRASLTDRVAFHKGFQHFLDRENLSFELNLSLEALGRPFVWVVRSSVSDEELELVSWTRDPQVAPAQVIVLSYPSVGGFVMNYEWN</sequence>
<comment type="caution">
    <text evidence="1">The sequence shown here is derived from an EMBL/GenBank/DDBJ whole genome shotgun (WGS) entry which is preliminary data.</text>
</comment>
<dbReference type="SUPFAM" id="SSF53756">
    <property type="entry name" value="UDP-Glycosyltransferase/glycogen phosphorylase"/>
    <property type="match status" value="1"/>
</dbReference>
<protein>
    <submittedName>
        <fullName evidence="1">UDP-Glycosyltransferase superfamily protein</fullName>
    </submittedName>
</protein>
<reference evidence="2" key="1">
    <citation type="journal article" date="2019" name="Curr. Biol.">
        <title>Genome Sequence of Striga asiatica Provides Insight into the Evolution of Plant Parasitism.</title>
        <authorList>
            <person name="Yoshida S."/>
            <person name="Kim S."/>
            <person name="Wafula E.K."/>
            <person name="Tanskanen J."/>
            <person name="Kim Y.M."/>
            <person name="Honaas L."/>
            <person name="Yang Z."/>
            <person name="Spallek T."/>
            <person name="Conn C.E."/>
            <person name="Ichihashi Y."/>
            <person name="Cheong K."/>
            <person name="Cui S."/>
            <person name="Der J.P."/>
            <person name="Gundlach H."/>
            <person name="Jiao Y."/>
            <person name="Hori C."/>
            <person name="Ishida J.K."/>
            <person name="Kasahara H."/>
            <person name="Kiba T."/>
            <person name="Kim M.S."/>
            <person name="Koo N."/>
            <person name="Laohavisit A."/>
            <person name="Lee Y.H."/>
            <person name="Lumba S."/>
            <person name="McCourt P."/>
            <person name="Mortimer J.C."/>
            <person name="Mutuku J.M."/>
            <person name="Nomura T."/>
            <person name="Sasaki-Sekimoto Y."/>
            <person name="Seto Y."/>
            <person name="Wang Y."/>
            <person name="Wakatake T."/>
            <person name="Sakakibara H."/>
            <person name="Demura T."/>
            <person name="Yamaguchi S."/>
            <person name="Yoneyama K."/>
            <person name="Manabe R.I."/>
            <person name="Nelson D.C."/>
            <person name="Schulman A.H."/>
            <person name="Timko M.P."/>
            <person name="dePamphilis C.W."/>
            <person name="Choi D."/>
            <person name="Shirasu K."/>
        </authorList>
    </citation>
    <scope>NUCLEOTIDE SEQUENCE [LARGE SCALE GENOMIC DNA]</scope>
    <source>
        <strain evidence="2">cv. UVA1</strain>
    </source>
</reference>
<dbReference type="AlphaFoldDB" id="A0A5A7PSB5"/>
<name>A0A5A7PSB5_STRAF</name>
<proteinExistence type="predicted"/>
<dbReference type="EMBL" id="BKCP01004995">
    <property type="protein sequence ID" value="GER35654.1"/>
    <property type="molecule type" value="Genomic_DNA"/>
</dbReference>
<organism evidence="1 2">
    <name type="scientific">Striga asiatica</name>
    <name type="common">Asiatic witchweed</name>
    <name type="synonym">Buchnera asiatica</name>
    <dbReference type="NCBI Taxonomy" id="4170"/>
    <lineage>
        <taxon>Eukaryota</taxon>
        <taxon>Viridiplantae</taxon>
        <taxon>Streptophyta</taxon>
        <taxon>Embryophyta</taxon>
        <taxon>Tracheophyta</taxon>
        <taxon>Spermatophyta</taxon>
        <taxon>Magnoliopsida</taxon>
        <taxon>eudicotyledons</taxon>
        <taxon>Gunneridae</taxon>
        <taxon>Pentapetalae</taxon>
        <taxon>asterids</taxon>
        <taxon>lamiids</taxon>
        <taxon>Lamiales</taxon>
        <taxon>Orobanchaceae</taxon>
        <taxon>Buchnereae</taxon>
        <taxon>Striga</taxon>
    </lineage>
</organism>
<evidence type="ECO:0000313" key="1">
    <source>
        <dbReference type="EMBL" id="GER35654.1"/>
    </source>
</evidence>
<gene>
    <name evidence="1" type="ORF">STAS_11950</name>
</gene>
<keyword evidence="2" id="KW-1185">Reference proteome</keyword>